<sequence>MADHDGDQNEPVVEAVNEKIDGHDSSSSLDSDTEKKPSSASVVKKQIYHLFGREKPVHKIYHLSFSSYICVCNLYIHTVLDDHQCRTIDLRNLSSVLSKQRNYKML</sequence>
<dbReference type="EMBL" id="CM045769">
    <property type="protein sequence ID" value="KAI7994831.1"/>
    <property type="molecule type" value="Genomic_DNA"/>
</dbReference>
<protein>
    <submittedName>
        <fullName evidence="1">Reticulon-like protein B5</fullName>
    </submittedName>
</protein>
<accession>A0ACC0G3I1</accession>
<reference evidence="1 2" key="1">
    <citation type="journal article" date="2022" name="Plant J.">
        <title>Chromosome-level genome of Camellia lanceoleosa provides a valuable resource for understanding genome evolution and self-incompatibility.</title>
        <authorList>
            <person name="Gong W."/>
            <person name="Xiao S."/>
            <person name="Wang L."/>
            <person name="Liao Z."/>
            <person name="Chang Y."/>
            <person name="Mo W."/>
            <person name="Hu G."/>
            <person name="Li W."/>
            <person name="Zhao G."/>
            <person name="Zhu H."/>
            <person name="Hu X."/>
            <person name="Ji K."/>
            <person name="Xiang X."/>
            <person name="Song Q."/>
            <person name="Yuan D."/>
            <person name="Jin S."/>
            <person name="Zhang L."/>
        </authorList>
    </citation>
    <scope>NUCLEOTIDE SEQUENCE [LARGE SCALE GENOMIC DNA]</scope>
    <source>
        <strain evidence="1">SQ_2022a</strain>
    </source>
</reference>
<name>A0ACC0G3I1_9ERIC</name>
<comment type="caution">
    <text evidence="1">The sequence shown here is derived from an EMBL/GenBank/DDBJ whole genome shotgun (WGS) entry which is preliminary data.</text>
</comment>
<proteinExistence type="predicted"/>
<keyword evidence="2" id="KW-1185">Reference proteome</keyword>
<organism evidence="1 2">
    <name type="scientific">Camellia lanceoleosa</name>
    <dbReference type="NCBI Taxonomy" id="1840588"/>
    <lineage>
        <taxon>Eukaryota</taxon>
        <taxon>Viridiplantae</taxon>
        <taxon>Streptophyta</taxon>
        <taxon>Embryophyta</taxon>
        <taxon>Tracheophyta</taxon>
        <taxon>Spermatophyta</taxon>
        <taxon>Magnoliopsida</taxon>
        <taxon>eudicotyledons</taxon>
        <taxon>Gunneridae</taxon>
        <taxon>Pentapetalae</taxon>
        <taxon>asterids</taxon>
        <taxon>Ericales</taxon>
        <taxon>Theaceae</taxon>
        <taxon>Camellia</taxon>
    </lineage>
</organism>
<dbReference type="Proteomes" id="UP001060215">
    <property type="component" value="Chromosome 12"/>
</dbReference>
<evidence type="ECO:0000313" key="2">
    <source>
        <dbReference type="Proteomes" id="UP001060215"/>
    </source>
</evidence>
<gene>
    <name evidence="1" type="ORF">LOK49_LG11G01420</name>
</gene>
<evidence type="ECO:0000313" key="1">
    <source>
        <dbReference type="EMBL" id="KAI7994831.1"/>
    </source>
</evidence>